<dbReference type="RefSeq" id="XP_014152137.1">
    <property type="nucleotide sequence ID" value="XM_014296662.1"/>
</dbReference>
<dbReference type="EMBL" id="KQ242532">
    <property type="protein sequence ID" value="KNC78235.1"/>
    <property type="molecule type" value="Genomic_DNA"/>
</dbReference>
<evidence type="ECO:0000313" key="2">
    <source>
        <dbReference type="Proteomes" id="UP000054560"/>
    </source>
</evidence>
<organism evidence="1 2">
    <name type="scientific">Sphaeroforma arctica JP610</name>
    <dbReference type="NCBI Taxonomy" id="667725"/>
    <lineage>
        <taxon>Eukaryota</taxon>
        <taxon>Ichthyosporea</taxon>
        <taxon>Ichthyophonida</taxon>
        <taxon>Sphaeroforma</taxon>
    </lineage>
</organism>
<accession>A0A0L0FN69</accession>
<protein>
    <submittedName>
        <fullName evidence="1">Uncharacterized protein</fullName>
    </submittedName>
</protein>
<sequence>MSASDTDDSEIPHSDRDLTLTGLNSVTVGLTTILAVLEYNPSDRPAFVKDTAAQTPIPEHANTFTIAFRERTKKNDSCHRARAILIRSLSKNLRQNLTIINITADPCDLMLFLMNKYSFYSDHIAKPIDIAYLENFTCTDEEPVRFWAERCCKLQSDAKDQGLVFTDKFITSIFIRDLSRTDQDQARQYLATHCGQSTLDGYLGPDLRTGPRALFEDRT</sequence>
<keyword evidence="2" id="KW-1185">Reference proteome</keyword>
<gene>
    <name evidence="1" type="ORF">SARC_09329</name>
</gene>
<name>A0A0L0FN69_9EUKA</name>
<dbReference type="GeneID" id="25909833"/>
<dbReference type="AlphaFoldDB" id="A0A0L0FN69"/>
<evidence type="ECO:0000313" key="1">
    <source>
        <dbReference type="EMBL" id="KNC78235.1"/>
    </source>
</evidence>
<proteinExistence type="predicted"/>
<dbReference type="Proteomes" id="UP000054560">
    <property type="component" value="Unassembled WGS sequence"/>
</dbReference>
<reference evidence="1 2" key="1">
    <citation type="submission" date="2011-02" db="EMBL/GenBank/DDBJ databases">
        <title>The Genome Sequence of Sphaeroforma arctica JP610.</title>
        <authorList>
            <consortium name="The Broad Institute Genome Sequencing Platform"/>
            <person name="Russ C."/>
            <person name="Cuomo C."/>
            <person name="Young S.K."/>
            <person name="Zeng Q."/>
            <person name="Gargeya S."/>
            <person name="Alvarado L."/>
            <person name="Berlin A."/>
            <person name="Chapman S.B."/>
            <person name="Chen Z."/>
            <person name="Freedman E."/>
            <person name="Gellesch M."/>
            <person name="Goldberg J."/>
            <person name="Griggs A."/>
            <person name="Gujja S."/>
            <person name="Heilman E."/>
            <person name="Heiman D."/>
            <person name="Howarth C."/>
            <person name="Mehta T."/>
            <person name="Neiman D."/>
            <person name="Pearson M."/>
            <person name="Roberts A."/>
            <person name="Saif S."/>
            <person name="Shea T."/>
            <person name="Shenoy N."/>
            <person name="Sisk P."/>
            <person name="Stolte C."/>
            <person name="Sykes S."/>
            <person name="White J."/>
            <person name="Yandava C."/>
            <person name="Burger G."/>
            <person name="Gray M.W."/>
            <person name="Holland P.W.H."/>
            <person name="King N."/>
            <person name="Lang F.B.F."/>
            <person name="Roger A.J."/>
            <person name="Ruiz-Trillo I."/>
            <person name="Haas B."/>
            <person name="Nusbaum C."/>
            <person name="Birren B."/>
        </authorList>
    </citation>
    <scope>NUCLEOTIDE SEQUENCE [LARGE SCALE GENOMIC DNA]</scope>
    <source>
        <strain evidence="1 2">JP610</strain>
    </source>
</reference>